<dbReference type="InterPro" id="IPR019888">
    <property type="entry name" value="Tscrpt_reg_AsnC-like"/>
</dbReference>
<keyword evidence="9" id="KW-1185">Reference proteome</keyword>
<dbReference type="GO" id="GO:0016829">
    <property type="term" value="F:lyase activity"/>
    <property type="evidence" value="ECO:0007669"/>
    <property type="project" value="UniProtKB-KW"/>
</dbReference>
<dbReference type="InterPro" id="IPR053953">
    <property type="entry name" value="NirdL-like_HTH"/>
</dbReference>
<dbReference type="PANTHER" id="PTHR43413">
    <property type="entry name" value="TRANSCRIPTIONAL REGULATOR, ASNC FAMILY"/>
    <property type="match status" value="1"/>
</dbReference>
<dbReference type="InterPro" id="IPR040523">
    <property type="entry name" value="AsnC_trans_reg2"/>
</dbReference>
<dbReference type="Pfam" id="PF22451">
    <property type="entry name" value="NirdL-like_HTH"/>
    <property type="match status" value="1"/>
</dbReference>
<comment type="pathway">
    <text evidence="2">Porphyrin-containing compound metabolism.</text>
</comment>
<reference evidence="8 9" key="1">
    <citation type="journal article" date="2016" name="Sci. Rep.">
        <title>Metabolic traits of an uncultured archaeal lineage -MSBL1- from brine pools of the Red Sea.</title>
        <authorList>
            <person name="Mwirichia R."/>
            <person name="Alam I."/>
            <person name="Rashid M."/>
            <person name="Vinu M."/>
            <person name="Ba-Alawi W."/>
            <person name="Anthony Kamau A."/>
            <person name="Kamanda Ngugi D."/>
            <person name="Goker M."/>
            <person name="Klenk H.P."/>
            <person name="Bajic V."/>
            <person name="Stingl U."/>
        </authorList>
    </citation>
    <scope>NUCLEOTIDE SEQUENCE [LARGE SCALE GENOMIC DNA]</scope>
    <source>
        <strain evidence="8">SCGC-AAA261O19</strain>
    </source>
</reference>
<dbReference type="Proteomes" id="UP000070076">
    <property type="component" value="Unassembled WGS sequence"/>
</dbReference>
<dbReference type="Pfam" id="PF17805">
    <property type="entry name" value="AsnC_trans_reg2"/>
    <property type="match status" value="1"/>
</dbReference>
<keyword evidence="1" id="KW-0456">Lyase</keyword>
<evidence type="ECO:0000256" key="3">
    <source>
        <dbReference type="ARBA" id="ARBA00023457"/>
    </source>
</evidence>
<feature type="domain" description="Siroheme decarboxylase AsnC-like ligand binding" evidence="6">
    <location>
        <begin position="63"/>
        <end position="144"/>
    </location>
</feature>
<dbReference type="Gene3D" id="3.30.70.3460">
    <property type="match status" value="1"/>
</dbReference>
<evidence type="ECO:0000256" key="4">
    <source>
        <dbReference type="ARBA" id="ARBA00023471"/>
    </source>
</evidence>
<comment type="caution">
    <text evidence="8">The sequence shown here is derived from an EMBL/GenBank/DDBJ whole genome shotgun (WGS) entry which is preliminary data.</text>
</comment>
<dbReference type="Gene3D" id="1.10.10.10">
    <property type="entry name" value="Winged helix-like DNA-binding domain superfamily/Winged helix DNA-binding domain"/>
    <property type="match status" value="1"/>
</dbReference>
<organism evidence="8 9">
    <name type="scientific">candidate division MSBL1 archaeon SCGC-AAA261O19</name>
    <dbReference type="NCBI Taxonomy" id="1698277"/>
    <lineage>
        <taxon>Archaea</taxon>
        <taxon>Methanobacteriati</taxon>
        <taxon>Methanobacteriota</taxon>
        <taxon>candidate division MSBL1</taxon>
    </lineage>
</organism>
<evidence type="ECO:0000256" key="5">
    <source>
        <dbReference type="ARBA" id="ARBA00048470"/>
    </source>
</evidence>
<dbReference type="PANTHER" id="PTHR43413:SF1">
    <property type="entry name" value="SIROHEME DECARBOXYLASE NIRL SUBUNIT"/>
    <property type="match status" value="1"/>
</dbReference>
<evidence type="ECO:0000256" key="1">
    <source>
        <dbReference type="ARBA" id="ARBA00023239"/>
    </source>
</evidence>
<dbReference type="InterPro" id="IPR036388">
    <property type="entry name" value="WH-like_DNA-bd_sf"/>
</dbReference>
<dbReference type="EC" id="4.1.1.111" evidence="4"/>
<evidence type="ECO:0000259" key="6">
    <source>
        <dbReference type="Pfam" id="PF17805"/>
    </source>
</evidence>
<comment type="catalytic activity">
    <reaction evidence="5">
        <text>siroheme + 2 H(+) = 12,18-didecarboxysiroheme + 2 CO2</text>
        <dbReference type="Rhea" id="RHEA:19093"/>
        <dbReference type="ChEBI" id="CHEBI:15378"/>
        <dbReference type="ChEBI" id="CHEBI:16526"/>
        <dbReference type="ChEBI" id="CHEBI:60052"/>
        <dbReference type="ChEBI" id="CHEBI:140497"/>
        <dbReference type="EC" id="4.1.1.111"/>
    </reaction>
</comment>
<proteinExistence type="inferred from homology"/>
<evidence type="ECO:0000259" key="7">
    <source>
        <dbReference type="Pfam" id="PF22451"/>
    </source>
</evidence>
<feature type="domain" description="Siroheme decarboxylase NirL-like HTH" evidence="7">
    <location>
        <begin position="8"/>
        <end position="53"/>
    </location>
</feature>
<protein>
    <recommendedName>
        <fullName evidence="4">siroheme decarboxylase</fullName>
        <ecNumber evidence="4">4.1.1.111</ecNumber>
    </recommendedName>
</protein>
<dbReference type="EMBL" id="LHYB01000074">
    <property type="protein sequence ID" value="KXB03336.1"/>
    <property type="molecule type" value="Genomic_DNA"/>
</dbReference>
<sequence length="157" mass="18235">MKFSGEDVEILRRLQTNFPIEERPFRSLSSELGITEDKLIERIREYKANGYVREISPKLVSDKVGYSASTLVAVKVEEDRIEEIAETINEYDGVSLNYERDNDYNLWFTLHASSKEELLEIIDEIKKRTDPINLLNLPKQKQFKLHVVFNPLTGGED</sequence>
<evidence type="ECO:0000313" key="9">
    <source>
        <dbReference type="Proteomes" id="UP000070076"/>
    </source>
</evidence>
<accession>A0A133VA73</accession>
<gene>
    <name evidence="8" type="ORF">AKJ48_03985</name>
</gene>
<evidence type="ECO:0000313" key="8">
    <source>
        <dbReference type="EMBL" id="KXB03336.1"/>
    </source>
</evidence>
<dbReference type="SMART" id="SM00344">
    <property type="entry name" value="HTH_ASNC"/>
    <property type="match status" value="1"/>
</dbReference>
<dbReference type="InterPro" id="IPR050684">
    <property type="entry name" value="HTH-Siroheme_Decarb"/>
</dbReference>
<comment type="similarity">
    <text evidence="3">Belongs to the Ahb/Nir family.</text>
</comment>
<name>A0A133VA73_9EURY</name>
<evidence type="ECO:0000256" key="2">
    <source>
        <dbReference type="ARBA" id="ARBA00023444"/>
    </source>
</evidence>
<dbReference type="AlphaFoldDB" id="A0A133VA73"/>